<gene>
    <name evidence="2" type="ORF">MKW98_026151</name>
</gene>
<proteinExistence type="predicted"/>
<keyword evidence="3" id="KW-1185">Reference proteome</keyword>
<feature type="signal peptide" evidence="1">
    <location>
        <begin position="1"/>
        <end position="22"/>
    </location>
</feature>
<comment type="caution">
    <text evidence="2">The sequence shown here is derived from an EMBL/GenBank/DDBJ whole genome shotgun (WGS) entry which is preliminary data.</text>
</comment>
<sequence length="68" mass="7224">MVLISPDSSAAILFMLLWQVITNGNSGIGGQHVPKKPKMTKHYPDTSAENLNPLIGSLPSPVASQVII</sequence>
<organism evidence="2 3">
    <name type="scientific">Papaver atlanticum</name>
    <dbReference type="NCBI Taxonomy" id="357466"/>
    <lineage>
        <taxon>Eukaryota</taxon>
        <taxon>Viridiplantae</taxon>
        <taxon>Streptophyta</taxon>
        <taxon>Embryophyta</taxon>
        <taxon>Tracheophyta</taxon>
        <taxon>Spermatophyta</taxon>
        <taxon>Magnoliopsida</taxon>
        <taxon>Ranunculales</taxon>
        <taxon>Papaveraceae</taxon>
        <taxon>Papaveroideae</taxon>
        <taxon>Papaver</taxon>
    </lineage>
</organism>
<accession>A0AAD4RY56</accession>
<reference evidence="2" key="1">
    <citation type="submission" date="2022-04" db="EMBL/GenBank/DDBJ databases">
        <title>A functionally conserved STORR gene fusion in Papaver species that diverged 16.8 million years ago.</title>
        <authorList>
            <person name="Catania T."/>
        </authorList>
    </citation>
    <scope>NUCLEOTIDE SEQUENCE</scope>
    <source>
        <strain evidence="2">S-188037</strain>
    </source>
</reference>
<evidence type="ECO:0000313" key="2">
    <source>
        <dbReference type="EMBL" id="KAI3842361.1"/>
    </source>
</evidence>
<dbReference type="AlphaFoldDB" id="A0AAD4RY56"/>
<evidence type="ECO:0000313" key="3">
    <source>
        <dbReference type="Proteomes" id="UP001202328"/>
    </source>
</evidence>
<dbReference type="EMBL" id="JAJJMB010017069">
    <property type="protein sequence ID" value="KAI3842361.1"/>
    <property type="molecule type" value="Genomic_DNA"/>
</dbReference>
<dbReference type="Proteomes" id="UP001202328">
    <property type="component" value="Unassembled WGS sequence"/>
</dbReference>
<keyword evidence="1" id="KW-0732">Signal</keyword>
<feature type="chain" id="PRO_5042015309" evidence="1">
    <location>
        <begin position="23"/>
        <end position="68"/>
    </location>
</feature>
<name>A0AAD4RY56_9MAGN</name>
<protein>
    <submittedName>
        <fullName evidence="2">Uncharacterized protein</fullName>
    </submittedName>
</protein>
<evidence type="ECO:0000256" key="1">
    <source>
        <dbReference type="SAM" id="SignalP"/>
    </source>
</evidence>